<feature type="domain" description="Glycosyl transferase family 1" evidence="3">
    <location>
        <begin position="269"/>
        <end position="330"/>
    </location>
</feature>
<sequence length="412" mass="45586">MKKILWVSPYSLHDTSSGAAVQCRLMLQKLAEYAKGELEIMALGSFIFDNPRGTSLFTDLKEKLAGKEQFFNLKDGLVSYVYVKNHSTFIDNHTGGEQRLFFSKFLDTLKLFKPDLIMGYGGDMLSMTMRSEAKRRGIPVVYTLWNGNHKGFTFPDCDMVLTDSRGNAAFYANNFGINVQAGGIFIDPKHVVSPKLNPKYITMINPVAEKGVGIFARLALMAQKEMPEQKFLVVESRGSFAEGLAKLHVINDTKTPKETHPLVPKMFPNVDVAQHTSDIKQVYAITKALLVPSLWFEGWGRVATEAIMNGVPVVASKSGGLPEAVSEGGICLDAPAASKSDYNYIPTEAEVRPWMDALKKVLSEDYSANCAKAAARHQPEISAKRVYELLKPLLDRAASTQAQFLRGGMLFK</sequence>
<evidence type="ECO:0000313" key="5">
    <source>
        <dbReference type="Proteomes" id="UP000824150"/>
    </source>
</evidence>
<dbReference type="Pfam" id="PF00534">
    <property type="entry name" value="Glycos_transf_1"/>
    <property type="match status" value="1"/>
</dbReference>
<dbReference type="AlphaFoldDB" id="A0A9E2NS21"/>
<dbReference type="Gene3D" id="3.40.50.2000">
    <property type="entry name" value="Glycogen Phosphorylase B"/>
    <property type="match status" value="1"/>
</dbReference>
<evidence type="ECO:0000259" key="3">
    <source>
        <dbReference type="Pfam" id="PF00534"/>
    </source>
</evidence>
<dbReference type="PANTHER" id="PTHR12526">
    <property type="entry name" value="GLYCOSYLTRANSFERASE"/>
    <property type="match status" value="1"/>
</dbReference>
<gene>
    <name evidence="4" type="ORF">IAA31_04390</name>
</gene>
<dbReference type="GO" id="GO:0016757">
    <property type="term" value="F:glycosyltransferase activity"/>
    <property type="evidence" value="ECO:0007669"/>
    <property type="project" value="UniProtKB-KW"/>
</dbReference>
<name>A0A9E2NS21_9GAMM</name>
<dbReference type="EMBL" id="JAHLFG010000045">
    <property type="protein sequence ID" value="MBU3826713.1"/>
    <property type="molecule type" value="Genomic_DNA"/>
</dbReference>
<dbReference type="Proteomes" id="UP000824150">
    <property type="component" value="Unassembled WGS sequence"/>
</dbReference>
<accession>A0A9E2NS21</accession>
<reference evidence="4" key="1">
    <citation type="journal article" date="2021" name="PeerJ">
        <title>Extensive microbial diversity within the chicken gut microbiome revealed by metagenomics and culture.</title>
        <authorList>
            <person name="Gilroy R."/>
            <person name="Ravi A."/>
            <person name="Getino M."/>
            <person name="Pursley I."/>
            <person name="Horton D.L."/>
            <person name="Alikhan N.F."/>
            <person name="Baker D."/>
            <person name="Gharbi K."/>
            <person name="Hall N."/>
            <person name="Watson M."/>
            <person name="Adriaenssens E.M."/>
            <person name="Foster-Nyarko E."/>
            <person name="Jarju S."/>
            <person name="Secka A."/>
            <person name="Antonio M."/>
            <person name="Oren A."/>
            <person name="Chaudhuri R.R."/>
            <person name="La Ragione R."/>
            <person name="Hildebrand F."/>
            <person name="Pallen M.J."/>
        </authorList>
    </citation>
    <scope>NUCLEOTIDE SEQUENCE</scope>
    <source>
        <strain evidence="4">687</strain>
    </source>
</reference>
<dbReference type="EC" id="2.4.-.-" evidence="4"/>
<keyword evidence="2 4" id="KW-0808">Transferase</keyword>
<protein>
    <submittedName>
        <fullName evidence="4">Glycosyltransferase</fullName>
        <ecNumber evidence="4">2.4.-.-</ecNumber>
    </submittedName>
</protein>
<organism evidence="4 5">
    <name type="scientific">Candidatus Anaerobiospirillum merdipullorum</name>
    <dbReference type="NCBI Taxonomy" id="2838450"/>
    <lineage>
        <taxon>Bacteria</taxon>
        <taxon>Pseudomonadati</taxon>
        <taxon>Pseudomonadota</taxon>
        <taxon>Gammaproteobacteria</taxon>
        <taxon>Aeromonadales</taxon>
        <taxon>Succinivibrionaceae</taxon>
        <taxon>Anaerobiospirillum</taxon>
    </lineage>
</organism>
<evidence type="ECO:0000256" key="1">
    <source>
        <dbReference type="ARBA" id="ARBA00022676"/>
    </source>
</evidence>
<proteinExistence type="predicted"/>
<evidence type="ECO:0000313" key="4">
    <source>
        <dbReference type="EMBL" id="MBU3826713.1"/>
    </source>
</evidence>
<comment type="caution">
    <text evidence="4">The sequence shown here is derived from an EMBL/GenBank/DDBJ whole genome shotgun (WGS) entry which is preliminary data.</text>
</comment>
<reference evidence="4" key="2">
    <citation type="submission" date="2021-04" db="EMBL/GenBank/DDBJ databases">
        <authorList>
            <person name="Gilroy R."/>
        </authorList>
    </citation>
    <scope>NUCLEOTIDE SEQUENCE</scope>
    <source>
        <strain evidence="4">687</strain>
    </source>
</reference>
<evidence type="ECO:0000256" key="2">
    <source>
        <dbReference type="ARBA" id="ARBA00022679"/>
    </source>
</evidence>
<dbReference type="InterPro" id="IPR001296">
    <property type="entry name" value="Glyco_trans_1"/>
</dbReference>
<dbReference type="PANTHER" id="PTHR12526:SF510">
    <property type="entry name" value="D-INOSITOL 3-PHOSPHATE GLYCOSYLTRANSFERASE"/>
    <property type="match status" value="1"/>
</dbReference>
<dbReference type="SUPFAM" id="SSF53756">
    <property type="entry name" value="UDP-Glycosyltransferase/glycogen phosphorylase"/>
    <property type="match status" value="1"/>
</dbReference>
<dbReference type="GO" id="GO:1901135">
    <property type="term" value="P:carbohydrate derivative metabolic process"/>
    <property type="evidence" value="ECO:0007669"/>
    <property type="project" value="UniProtKB-ARBA"/>
</dbReference>
<keyword evidence="1 4" id="KW-0328">Glycosyltransferase</keyword>